<dbReference type="Proteomes" id="UP000008311">
    <property type="component" value="Unassembled WGS sequence"/>
</dbReference>
<feature type="region of interest" description="Disordered" evidence="1">
    <location>
        <begin position="23"/>
        <end position="49"/>
    </location>
</feature>
<evidence type="ECO:0000313" key="2">
    <source>
        <dbReference type="EMBL" id="EEF24197.1"/>
    </source>
</evidence>
<keyword evidence="3" id="KW-1185">Reference proteome</keyword>
<evidence type="ECO:0000313" key="3">
    <source>
        <dbReference type="Proteomes" id="UP000008311"/>
    </source>
</evidence>
<dbReference type="AlphaFoldDB" id="B9TIW7"/>
<dbReference type="EMBL" id="EQ983087">
    <property type="protein sequence ID" value="EEF24197.1"/>
    <property type="molecule type" value="Genomic_DNA"/>
</dbReference>
<sequence>MYGQFHAARALLPVDTLDPVDQRDFGYADRAGLPDHSGQPGVPDPQAARHAVRLDVHCLRRVHPGLRRHPRDGCV</sequence>
<evidence type="ECO:0000256" key="1">
    <source>
        <dbReference type="SAM" id="MobiDB-lite"/>
    </source>
</evidence>
<proteinExistence type="predicted"/>
<name>B9TIW7_RICCO</name>
<dbReference type="InParanoid" id="B9TIW7"/>
<feature type="non-terminal residue" evidence="2">
    <location>
        <position position="75"/>
    </location>
</feature>
<accession>B9TIW7</accession>
<protein>
    <submittedName>
        <fullName evidence="2">Uncharacterized protein</fullName>
    </submittedName>
</protein>
<organism evidence="2 3">
    <name type="scientific">Ricinus communis</name>
    <name type="common">Castor bean</name>
    <dbReference type="NCBI Taxonomy" id="3988"/>
    <lineage>
        <taxon>Eukaryota</taxon>
        <taxon>Viridiplantae</taxon>
        <taxon>Streptophyta</taxon>
        <taxon>Embryophyta</taxon>
        <taxon>Tracheophyta</taxon>
        <taxon>Spermatophyta</taxon>
        <taxon>Magnoliopsida</taxon>
        <taxon>eudicotyledons</taxon>
        <taxon>Gunneridae</taxon>
        <taxon>Pentapetalae</taxon>
        <taxon>rosids</taxon>
        <taxon>fabids</taxon>
        <taxon>Malpighiales</taxon>
        <taxon>Euphorbiaceae</taxon>
        <taxon>Acalyphoideae</taxon>
        <taxon>Acalypheae</taxon>
        <taxon>Ricinus</taxon>
    </lineage>
</organism>
<reference evidence="3" key="1">
    <citation type="journal article" date="2010" name="Nat. Biotechnol.">
        <title>Draft genome sequence of the oilseed species Ricinus communis.</title>
        <authorList>
            <person name="Chan A.P."/>
            <person name="Crabtree J."/>
            <person name="Zhao Q."/>
            <person name="Lorenzi H."/>
            <person name="Orvis J."/>
            <person name="Puiu D."/>
            <person name="Melake-Berhan A."/>
            <person name="Jones K.M."/>
            <person name="Redman J."/>
            <person name="Chen G."/>
            <person name="Cahoon E.B."/>
            <person name="Gedil M."/>
            <person name="Stanke M."/>
            <person name="Haas B.J."/>
            <person name="Wortman J.R."/>
            <person name="Fraser-Liggett C.M."/>
            <person name="Ravel J."/>
            <person name="Rabinowicz P.D."/>
        </authorList>
    </citation>
    <scope>NUCLEOTIDE SEQUENCE [LARGE SCALE GENOMIC DNA]</scope>
    <source>
        <strain evidence="3">cv. Hale</strain>
    </source>
</reference>
<gene>
    <name evidence="2" type="ORF">RCOM_1792100</name>
</gene>